<evidence type="ECO:0000256" key="6">
    <source>
        <dbReference type="ARBA" id="ARBA00031849"/>
    </source>
</evidence>
<name>A0A507QPY9_MONPU</name>
<feature type="domain" description="Aminoglycoside phosphotransferase" evidence="7">
    <location>
        <begin position="265"/>
        <end position="305"/>
    </location>
</feature>
<dbReference type="Pfam" id="PF01636">
    <property type="entry name" value="APH"/>
    <property type="match status" value="1"/>
</dbReference>
<protein>
    <recommendedName>
        <fullName evidence="3">Altered inheritance of mitochondria protein 9, mitochondrial</fullName>
    </recommendedName>
    <alternativeName>
        <fullName evidence="6">Found in mitochondrial proteome protein 29</fullName>
    </alternativeName>
</protein>
<evidence type="ECO:0000256" key="4">
    <source>
        <dbReference type="ARBA" id="ARBA00022946"/>
    </source>
</evidence>
<comment type="similarity">
    <text evidence="2">Belongs to the AIM9 family.</text>
</comment>
<keyword evidence="5" id="KW-0496">Mitochondrion</keyword>
<dbReference type="InterPro" id="IPR002575">
    <property type="entry name" value="Aminoglycoside_PTrfase"/>
</dbReference>
<accession>A0A507QPY9</accession>
<dbReference type="AlphaFoldDB" id="A0A507QPY9"/>
<dbReference type="PANTHER" id="PTHR36091">
    <property type="entry name" value="ALTERED INHERITANCE OF MITOCHONDRIA PROTEIN 9, MITOCHONDRIAL"/>
    <property type="match status" value="1"/>
</dbReference>
<evidence type="ECO:0000313" key="9">
    <source>
        <dbReference type="Proteomes" id="UP000319663"/>
    </source>
</evidence>
<evidence type="ECO:0000256" key="5">
    <source>
        <dbReference type="ARBA" id="ARBA00023128"/>
    </source>
</evidence>
<dbReference type="SUPFAM" id="SSF56112">
    <property type="entry name" value="Protein kinase-like (PK-like)"/>
    <property type="match status" value="1"/>
</dbReference>
<comment type="subcellular location">
    <subcellularLocation>
        <location evidence="1">Mitochondrion</location>
    </subcellularLocation>
</comment>
<organism evidence="8 9">
    <name type="scientific">Monascus purpureus</name>
    <name type="common">Red mold</name>
    <name type="synonym">Monascus anka</name>
    <dbReference type="NCBI Taxonomy" id="5098"/>
    <lineage>
        <taxon>Eukaryota</taxon>
        <taxon>Fungi</taxon>
        <taxon>Dikarya</taxon>
        <taxon>Ascomycota</taxon>
        <taxon>Pezizomycotina</taxon>
        <taxon>Eurotiomycetes</taxon>
        <taxon>Eurotiomycetidae</taxon>
        <taxon>Eurotiales</taxon>
        <taxon>Aspergillaceae</taxon>
        <taxon>Monascus</taxon>
    </lineage>
</organism>
<evidence type="ECO:0000313" key="8">
    <source>
        <dbReference type="EMBL" id="TQB70518.1"/>
    </source>
</evidence>
<keyword evidence="9" id="KW-1185">Reference proteome</keyword>
<dbReference type="EMBL" id="VIFY01000105">
    <property type="protein sequence ID" value="TQB70518.1"/>
    <property type="molecule type" value="Genomic_DNA"/>
</dbReference>
<dbReference type="Proteomes" id="UP000319663">
    <property type="component" value="Unassembled WGS sequence"/>
</dbReference>
<proteinExistence type="inferred from homology"/>
<dbReference type="InterPro" id="IPR011009">
    <property type="entry name" value="Kinase-like_dom_sf"/>
</dbReference>
<dbReference type="GO" id="GO:0005739">
    <property type="term" value="C:mitochondrion"/>
    <property type="evidence" value="ECO:0007669"/>
    <property type="project" value="UniProtKB-SubCell"/>
</dbReference>
<evidence type="ECO:0000256" key="2">
    <source>
        <dbReference type="ARBA" id="ARBA00005543"/>
    </source>
</evidence>
<evidence type="ECO:0000259" key="7">
    <source>
        <dbReference type="Pfam" id="PF01636"/>
    </source>
</evidence>
<evidence type="ECO:0000256" key="1">
    <source>
        <dbReference type="ARBA" id="ARBA00004173"/>
    </source>
</evidence>
<dbReference type="PANTHER" id="PTHR36091:SF1">
    <property type="entry name" value="ALTERED INHERITANCE OF MITOCHONDRIA PROTEIN 9, MITOCHONDRIAL"/>
    <property type="match status" value="1"/>
</dbReference>
<dbReference type="Gene3D" id="3.90.1200.10">
    <property type="match status" value="1"/>
</dbReference>
<keyword evidence="4" id="KW-0809">Transit peptide</keyword>
<sequence>MIASRRISPARTISKSTLKRTLAIYCQGSLGAMLYSNGRFLVNEEYELAKRYARFDIDALCKVVSSLPSVGSPIIKIDKKEGGYNKALLMKAENGITVSERFHSEYIVLDKSTGRQLPGVWNNLNKVDRFKLVGNFARLESKLASIRFPAYGALYLREHLPPRLKQPGRTIDVDDTYCLGPVYHGSWPGGYAANPEEYERFAGPWRTLFDLGHDAARQGIWQIENHKSSHSGRGPHFGDPEEHVRLLKTAIDLIRILCGSPMLQKHSNPALSHPDFHPGNIFVSDDDPTRISGVIDWQFTTVMPRFTQVRWPVFLNTPEGYQTNRETPELPLTYEEEDELDKKRKCDDEEKLGQYAMTKCYESALLKSHLESYLALTEIDVAVRQLFISCAYTYRDGIIPLRDCLVKIFQNWSKFDVSADCPYHFSRDEIAQHERQFKDYGVWLQMRKHTHELLGSNDSGWVPPRVNFEEAQKKHEQLYENFIKAKTKHMSEREAGKLWFFRERG</sequence>
<dbReference type="InterPro" id="IPR051035">
    <property type="entry name" value="Mito_inheritance_9"/>
</dbReference>
<comment type="caution">
    <text evidence="8">The sequence shown here is derived from an EMBL/GenBank/DDBJ whole genome shotgun (WGS) entry which is preliminary data.</text>
</comment>
<evidence type="ECO:0000256" key="3">
    <source>
        <dbReference type="ARBA" id="ARBA00016197"/>
    </source>
</evidence>
<reference evidence="8 9" key="1">
    <citation type="submission" date="2019-06" db="EMBL/GenBank/DDBJ databases">
        <title>Wine fermentation using esterase from Monascus purpureus.</title>
        <authorList>
            <person name="Geng C."/>
            <person name="Zhang Y."/>
        </authorList>
    </citation>
    <scope>NUCLEOTIDE SEQUENCE [LARGE SCALE GENOMIC DNA]</scope>
    <source>
        <strain evidence="8">HQ1</strain>
    </source>
</reference>
<gene>
    <name evidence="8" type="ORF">MPDQ_000391</name>
</gene>